<evidence type="ECO:0000313" key="1">
    <source>
        <dbReference type="EMBL" id="EMS74051.1"/>
    </source>
</evidence>
<comment type="caution">
    <text evidence="1">The sequence shown here is derived from an EMBL/GenBank/DDBJ whole genome shotgun (WGS) entry which is preliminary data.</text>
</comment>
<dbReference type="PATRIC" id="fig|1195236.3.peg.216"/>
<reference evidence="1 2" key="1">
    <citation type="journal article" date="2013" name="Genome Announc.">
        <title>Draft Genome Sequence of the Cellulolytic, Mesophilic, Anaerobic Bacterium Clostridium termitidis Strain CT1112 (DSM 5398).</title>
        <authorList>
            <person name="Lal S."/>
            <person name="Ramachandran U."/>
            <person name="Zhang X."/>
            <person name="Munir R."/>
            <person name="Sparling R."/>
            <person name="Levin D.B."/>
        </authorList>
    </citation>
    <scope>NUCLEOTIDE SEQUENCE [LARGE SCALE GENOMIC DNA]</scope>
    <source>
        <strain evidence="1 2">CT1112</strain>
    </source>
</reference>
<dbReference type="Proteomes" id="UP000014155">
    <property type="component" value="Unassembled WGS sequence"/>
</dbReference>
<name>S0FUR0_RUMCE</name>
<dbReference type="STRING" id="1195236.CTER_5102"/>
<sequence length="372" mass="43083">MLNLAIGEYSTTDVINQLHAKNGVREVKFRYDLLNKYEVKIGELLVADSENSINFNSLANIKRTGIFNFRETELKDVDWLNDRVQPVFLLKMPDGKFIKWPLGMFLLSSPTRKDNFGVWREVEAYDPSVILNENRFDNRYYIQANTKYIDAITTILNSAGIRKVNITNHNGIISIDKEFEIGTSKLEAINQLLSEINFTSIWVDTFGYFTSKPYILPGDRETEYSYKTDDLSITYDGAVNELDLFNVPNKWIITASNPEKAPLTSVYVNDSLNSITSTINRGRVITDFRQIDDIYSQEVLDNYTRRISYNASNIYEKFYFNTCLMPHHDFMNVLYIEYKNLNIASEFIETEWSIDLQAGAKMSHSVRRVINI</sequence>
<dbReference type="AlphaFoldDB" id="S0FUR0"/>
<keyword evidence="2" id="KW-1185">Reference proteome</keyword>
<proteinExistence type="predicted"/>
<dbReference type="EMBL" id="AORV01000008">
    <property type="protein sequence ID" value="EMS74051.1"/>
    <property type="molecule type" value="Genomic_DNA"/>
</dbReference>
<gene>
    <name evidence="1" type="ORF">CTER_5102</name>
</gene>
<organism evidence="1 2">
    <name type="scientific">Ruminiclostridium cellobioparum subsp. termitidis CT1112</name>
    <dbReference type="NCBI Taxonomy" id="1195236"/>
    <lineage>
        <taxon>Bacteria</taxon>
        <taxon>Bacillati</taxon>
        <taxon>Bacillota</taxon>
        <taxon>Clostridia</taxon>
        <taxon>Eubacteriales</taxon>
        <taxon>Oscillospiraceae</taxon>
        <taxon>Ruminiclostridium</taxon>
    </lineage>
</organism>
<protein>
    <submittedName>
        <fullName evidence="1">Uncharacterized protein</fullName>
    </submittedName>
</protein>
<dbReference type="eggNOG" id="ENOG5032VD1">
    <property type="taxonomic scope" value="Bacteria"/>
</dbReference>
<accession>S0FUR0</accession>
<evidence type="ECO:0000313" key="2">
    <source>
        <dbReference type="Proteomes" id="UP000014155"/>
    </source>
</evidence>
<dbReference type="RefSeq" id="WP_004623104.1">
    <property type="nucleotide sequence ID" value="NZ_AORV01000008.1"/>
</dbReference>